<dbReference type="RefSeq" id="WP_222978876.1">
    <property type="nucleotide sequence ID" value="NZ_JAINVZ010000010.1"/>
</dbReference>
<sequence>MAQRPRELTPFVSARHLFGAELRRHREGAGLSLERLAAIVKYSRSHLSRVEIAEVMPPPDLAELLDAAFGTDGIFGKVYELAKREVHPDRYRRHMELEARARVIEEYAGQVIPGLVQTEDYARALFRGGNPGASDEKIEELVNARLSRQELLRGKSSPYLSLVLDEASLRRQIGDNEVMRAQLTALIPMVDTPAGVVQVLPFSHGAHALTGGSMRFLTLADRSVVAWDESIDSGILLEDPEVVTAYQRAYDLLKAYALSPSRTAAFITSVLEALPS</sequence>
<organism evidence="2 3">
    <name type="scientific">Streptantibioticus parmotrematis</name>
    <dbReference type="NCBI Taxonomy" id="2873249"/>
    <lineage>
        <taxon>Bacteria</taxon>
        <taxon>Bacillati</taxon>
        <taxon>Actinomycetota</taxon>
        <taxon>Actinomycetes</taxon>
        <taxon>Kitasatosporales</taxon>
        <taxon>Streptomycetaceae</taxon>
        <taxon>Streptantibioticus</taxon>
    </lineage>
</organism>
<keyword evidence="3" id="KW-1185">Reference proteome</keyword>
<dbReference type="SUPFAM" id="SSF47413">
    <property type="entry name" value="lambda repressor-like DNA-binding domains"/>
    <property type="match status" value="1"/>
</dbReference>
<dbReference type="Pfam" id="PF13560">
    <property type="entry name" value="HTH_31"/>
    <property type="match status" value="1"/>
</dbReference>
<dbReference type="Gene3D" id="1.10.260.40">
    <property type="entry name" value="lambda repressor-like DNA-binding domains"/>
    <property type="match status" value="1"/>
</dbReference>
<name>A0ABS7QXA2_9ACTN</name>
<protein>
    <submittedName>
        <fullName evidence="2">Helix-turn-helix domain-containing protein</fullName>
    </submittedName>
</protein>
<dbReference type="PROSITE" id="PS50943">
    <property type="entry name" value="HTH_CROC1"/>
    <property type="match status" value="1"/>
</dbReference>
<dbReference type="InterPro" id="IPR010982">
    <property type="entry name" value="Lambda_DNA-bd_dom_sf"/>
</dbReference>
<feature type="domain" description="HTH cro/C1-type" evidence="1">
    <location>
        <begin position="22"/>
        <end position="74"/>
    </location>
</feature>
<evidence type="ECO:0000259" key="1">
    <source>
        <dbReference type="PROSITE" id="PS50943"/>
    </source>
</evidence>
<evidence type="ECO:0000313" key="3">
    <source>
        <dbReference type="Proteomes" id="UP001198565"/>
    </source>
</evidence>
<dbReference type="CDD" id="cd00093">
    <property type="entry name" value="HTH_XRE"/>
    <property type="match status" value="1"/>
</dbReference>
<dbReference type="EMBL" id="JAINVZ010000010">
    <property type="protein sequence ID" value="MBY8886412.1"/>
    <property type="molecule type" value="Genomic_DNA"/>
</dbReference>
<accession>A0ABS7QXA2</accession>
<comment type="caution">
    <text evidence="2">The sequence shown here is derived from an EMBL/GenBank/DDBJ whole genome shotgun (WGS) entry which is preliminary data.</text>
</comment>
<dbReference type="InterPro" id="IPR001387">
    <property type="entry name" value="Cro/C1-type_HTH"/>
</dbReference>
<gene>
    <name evidence="2" type="ORF">K7472_16275</name>
</gene>
<proteinExistence type="predicted"/>
<evidence type="ECO:0000313" key="2">
    <source>
        <dbReference type="EMBL" id="MBY8886412.1"/>
    </source>
</evidence>
<dbReference type="InterPro" id="IPR043917">
    <property type="entry name" value="DUF5753"/>
</dbReference>
<reference evidence="2 3" key="1">
    <citation type="submission" date="2021-08" db="EMBL/GenBank/DDBJ databases">
        <title>Streptomyces sp. PTM05 isolated from lichen.</title>
        <authorList>
            <person name="Somphong A."/>
            <person name="Phongsopitanun W."/>
            <person name="Tanasupawat S."/>
        </authorList>
    </citation>
    <scope>NUCLEOTIDE SEQUENCE [LARGE SCALE GENOMIC DNA]</scope>
    <source>
        <strain evidence="2 3">Ptm05</strain>
    </source>
</reference>
<dbReference type="Proteomes" id="UP001198565">
    <property type="component" value="Unassembled WGS sequence"/>
</dbReference>
<dbReference type="Pfam" id="PF19054">
    <property type="entry name" value="DUF5753"/>
    <property type="match status" value="1"/>
</dbReference>
<dbReference type="SMART" id="SM00530">
    <property type="entry name" value="HTH_XRE"/>
    <property type="match status" value="1"/>
</dbReference>